<dbReference type="InterPro" id="IPR001959">
    <property type="entry name" value="Transposase"/>
</dbReference>
<feature type="compositionally biased region" description="Polar residues" evidence="5">
    <location>
        <begin position="417"/>
        <end position="428"/>
    </location>
</feature>
<dbReference type="Proteomes" id="UP000011687">
    <property type="component" value="Unassembled WGS sequence"/>
</dbReference>
<comment type="similarity">
    <text evidence="1">In the C-terminal section; belongs to the transposase 35 family.</text>
</comment>
<dbReference type="GO" id="GO:0032196">
    <property type="term" value="P:transposition"/>
    <property type="evidence" value="ECO:0007669"/>
    <property type="project" value="UniProtKB-KW"/>
</dbReference>
<feature type="domain" description="Probable transposase IS891/IS1136/IS1341" evidence="6">
    <location>
        <begin position="177"/>
        <end position="283"/>
    </location>
</feature>
<proteinExistence type="inferred from homology"/>
<keyword evidence="9" id="KW-1185">Reference proteome</keyword>
<dbReference type="GO" id="GO:0006310">
    <property type="term" value="P:DNA recombination"/>
    <property type="evidence" value="ECO:0007669"/>
    <property type="project" value="UniProtKB-KW"/>
</dbReference>
<evidence type="ECO:0000259" key="6">
    <source>
        <dbReference type="Pfam" id="PF01385"/>
    </source>
</evidence>
<evidence type="ECO:0000259" key="7">
    <source>
        <dbReference type="Pfam" id="PF07282"/>
    </source>
</evidence>
<keyword evidence="3" id="KW-0238">DNA-binding</keyword>
<protein>
    <submittedName>
        <fullName evidence="8">Transposase, IS605 OrfB family protein</fullName>
    </submittedName>
</protein>
<dbReference type="EMBL" id="AOLS01000127">
    <property type="protein sequence ID" value="EMA09506.1"/>
    <property type="molecule type" value="Genomic_DNA"/>
</dbReference>
<reference evidence="8 9" key="1">
    <citation type="journal article" date="2014" name="PLoS Genet.">
        <title>Phylogenetically driven sequencing of extremely halophilic archaea reveals strategies for static and dynamic osmo-response.</title>
        <authorList>
            <person name="Becker E.A."/>
            <person name="Seitzer P.M."/>
            <person name="Tritt A."/>
            <person name="Larsen D."/>
            <person name="Krusor M."/>
            <person name="Yao A.I."/>
            <person name="Wu D."/>
            <person name="Madern D."/>
            <person name="Eisen J.A."/>
            <person name="Darling A.E."/>
            <person name="Facciotti M.T."/>
        </authorList>
    </citation>
    <scope>NUCLEOTIDE SEQUENCE [LARGE SCALE GENOMIC DNA]</scope>
    <source>
        <strain evidence="8 9">ATCC 33799</strain>
    </source>
</reference>
<dbReference type="GO" id="GO:0003677">
    <property type="term" value="F:DNA binding"/>
    <property type="evidence" value="ECO:0007669"/>
    <property type="project" value="UniProtKB-KW"/>
</dbReference>
<feature type="region of interest" description="Disordered" evidence="5">
    <location>
        <begin position="404"/>
        <end position="436"/>
    </location>
</feature>
<dbReference type="InterPro" id="IPR010095">
    <property type="entry name" value="Cas12f1-like_TNB"/>
</dbReference>
<dbReference type="Pfam" id="PF07282">
    <property type="entry name" value="Cas12f1-like_TNB"/>
    <property type="match status" value="1"/>
</dbReference>
<name>M0JKJ5_9EURY</name>
<accession>M0JKJ5</accession>
<evidence type="ECO:0000256" key="5">
    <source>
        <dbReference type="SAM" id="MobiDB-lite"/>
    </source>
</evidence>
<organism evidence="8 9">
    <name type="scientific">Haloarcula marismortui ATCC 33799</name>
    <dbReference type="NCBI Taxonomy" id="662475"/>
    <lineage>
        <taxon>Archaea</taxon>
        <taxon>Methanobacteriati</taxon>
        <taxon>Methanobacteriota</taxon>
        <taxon>Stenosarchaea group</taxon>
        <taxon>Halobacteria</taxon>
        <taxon>Halobacteriales</taxon>
        <taxon>Haloarculaceae</taxon>
        <taxon>Haloarcula</taxon>
    </lineage>
</organism>
<dbReference type="NCBIfam" id="TIGR01766">
    <property type="entry name" value="IS200/IS605 family accessory protein TnpB-like domain"/>
    <property type="match status" value="1"/>
</dbReference>
<evidence type="ECO:0000256" key="1">
    <source>
        <dbReference type="ARBA" id="ARBA00008761"/>
    </source>
</evidence>
<feature type="domain" description="Cas12f1-like TNB" evidence="7">
    <location>
        <begin position="301"/>
        <end position="367"/>
    </location>
</feature>
<dbReference type="Pfam" id="PF01385">
    <property type="entry name" value="OrfB_IS605"/>
    <property type="match status" value="1"/>
</dbReference>
<evidence type="ECO:0000256" key="3">
    <source>
        <dbReference type="ARBA" id="ARBA00023125"/>
    </source>
</evidence>
<evidence type="ECO:0000313" key="9">
    <source>
        <dbReference type="Proteomes" id="UP000011687"/>
    </source>
</evidence>
<comment type="caution">
    <text evidence="8">The sequence shown here is derived from an EMBL/GenBank/DDBJ whole genome shotgun (WGS) entry which is preliminary data.</text>
</comment>
<gene>
    <name evidence="8" type="ORF">C435_22099</name>
</gene>
<evidence type="ECO:0000313" key="8">
    <source>
        <dbReference type="EMBL" id="EMA09506.1"/>
    </source>
</evidence>
<evidence type="ECO:0000256" key="4">
    <source>
        <dbReference type="ARBA" id="ARBA00023172"/>
    </source>
</evidence>
<keyword evidence="2" id="KW-0815">Transposition</keyword>
<sequence length="436" mass="49088">MQVKRQVDPHAWDASKLWNVGLYQLFEWLDNSNLPSGDLDHALKRKLKTHERYNGLHSQSSQQVLEGLATAFNNWLESDDDRDNPPSYRKQWYHDSEGRLVHEEHPRSTVTWKSTAIRHDEQNHRLRLSKGDNHKSSPGAWEYILVHYEKPEHYDLGEISEVRAVWNDGSYEIHIVHEVEIASESPGDGVAGIDLGICVPAAVAYPDEAAIYPGNTLHEDRHYFTREEYQTEGGNGPSNRAQRARETLSRRTTDFRHKLSHEIAETCAEKGVGRVIIGDLSGVEDDDWGRHGNKMLHNWGFSELSSLIEYKCRERGIEVELKDERGTSSECSRCGHEEDSCRVERGLWKCSSCGTVIHGDVNGADNIRQKAISVTPPLAEVVDSANGCVAQPVVYLFNRTRGFQPRHSEGSCKPKHSNSASESPNNATPEAGSPPL</sequence>
<dbReference type="PATRIC" id="fig|662475.6.peg.4323"/>
<keyword evidence="4" id="KW-0233">DNA recombination</keyword>
<evidence type="ECO:0000256" key="2">
    <source>
        <dbReference type="ARBA" id="ARBA00022578"/>
    </source>
</evidence>
<dbReference type="AlphaFoldDB" id="M0JKJ5"/>
<dbReference type="NCBIfam" id="NF040570">
    <property type="entry name" value="guided_TnpB"/>
    <property type="match status" value="1"/>
</dbReference>